<name>A0ABQ1XNE7_9SPHI</name>
<dbReference type="PANTHER" id="PTHR43133">
    <property type="entry name" value="RNA POLYMERASE ECF-TYPE SIGMA FACTO"/>
    <property type="match status" value="1"/>
</dbReference>
<dbReference type="InterPro" id="IPR013324">
    <property type="entry name" value="RNA_pol_sigma_r3/r4-like"/>
</dbReference>
<dbReference type="SMART" id="SM00421">
    <property type="entry name" value="HTH_LUXR"/>
    <property type="match status" value="1"/>
</dbReference>
<dbReference type="SUPFAM" id="SSF88946">
    <property type="entry name" value="Sigma2 domain of RNA polymerase sigma factors"/>
    <property type="match status" value="1"/>
</dbReference>
<dbReference type="NCBIfam" id="TIGR02937">
    <property type="entry name" value="sigma70-ECF"/>
    <property type="match status" value="1"/>
</dbReference>
<dbReference type="SUPFAM" id="SSF88659">
    <property type="entry name" value="Sigma3 and sigma4 domains of RNA polymerase sigma factors"/>
    <property type="match status" value="1"/>
</dbReference>
<evidence type="ECO:0000256" key="2">
    <source>
        <dbReference type="ARBA" id="ARBA00023015"/>
    </source>
</evidence>
<accession>A0ABQ1XNE7</accession>
<feature type="domain" description="HTH luxR-type" evidence="5">
    <location>
        <begin position="159"/>
        <end position="207"/>
    </location>
</feature>
<evidence type="ECO:0000256" key="4">
    <source>
        <dbReference type="ARBA" id="ARBA00023163"/>
    </source>
</evidence>
<evidence type="ECO:0000256" key="3">
    <source>
        <dbReference type="ARBA" id="ARBA00023082"/>
    </source>
</evidence>
<dbReference type="Pfam" id="PF04542">
    <property type="entry name" value="Sigma70_r2"/>
    <property type="match status" value="1"/>
</dbReference>
<keyword evidence="7" id="KW-1185">Reference proteome</keyword>
<comment type="caution">
    <text evidence="6">The sequence shown here is derived from an EMBL/GenBank/DDBJ whole genome shotgun (WGS) entry which is preliminary data.</text>
</comment>
<dbReference type="InterPro" id="IPR039425">
    <property type="entry name" value="RNA_pol_sigma-70-like"/>
</dbReference>
<proteinExistence type="inferred from homology"/>
<organism evidence="6 7">
    <name type="scientific">Pedobacter zeae</name>
    <dbReference type="NCBI Taxonomy" id="1737356"/>
    <lineage>
        <taxon>Bacteria</taxon>
        <taxon>Pseudomonadati</taxon>
        <taxon>Bacteroidota</taxon>
        <taxon>Sphingobacteriia</taxon>
        <taxon>Sphingobacteriales</taxon>
        <taxon>Sphingobacteriaceae</taxon>
        <taxon>Pedobacter</taxon>
    </lineage>
</organism>
<gene>
    <name evidence="6" type="ORF">GCM10007422_10800</name>
</gene>
<protein>
    <submittedName>
        <fullName evidence="6">RNA polymerase sigma factor</fullName>
    </submittedName>
</protein>
<dbReference type="PANTHER" id="PTHR43133:SF46">
    <property type="entry name" value="RNA POLYMERASE SIGMA-70 FACTOR ECF SUBFAMILY"/>
    <property type="match status" value="1"/>
</dbReference>
<evidence type="ECO:0000313" key="6">
    <source>
        <dbReference type="EMBL" id="GGG98473.1"/>
    </source>
</evidence>
<keyword evidence="4" id="KW-0804">Transcription</keyword>
<reference evidence="7" key="1">
    <citation type="journal article" date="2019" name="Int. J. Syst. Evol. Microbiol.">
        <title>The Global Catalogue of Microorganisms (GCM) 10K type strain sequencing project: providing services to taxonomists for standard genome sequencing and annotation.</title>
        <authorList>
            <consortium name="The Broad Institute Genomics Platform"/>
            <consortium name="The Broad Institute Genome Sequencing Center for Infectious Disease"/>
            <person name="Wu L."/>
            <person name="Ma J."/>
        </authorList>
    </citation>
    <scope>NUCLEOTIDE SEQUENCE [LARGE SCALE GENOMIC DNA]</scope>
    <source>
        <strain evidence="7">CGMCC 1.15287</strain>
    </source>
</reference>
<dbReference type="Proteomes" id="UP000642938">
    <property type="component" value="Unassembled WGS sequence"/>
</dbReference>
<dbReference type="Pfam" id="PF08281">
    <property type="entry name" value="Sigma70_r4_2"/>
    <property type="match status" value="1"/>
</dbReference>
<sequence length="213" mass="24980">MIGAMLIVLDSIFFIILLAMSNQHNHTDEELIVMLRENDVVAFRKIYTKYWYELYVITNKRLRSKEAAEEIIQNFFTTFWINREKINIKGSLKAYLHSAIRYSIIDYMAKEATRNNYLELLSFSYQEAANTTEETIFINELEKGINGVIAKLPAKCRKVFELSRKEHKSNKEIAELLGLSEKTVENHITNALKYFRVHYKVILIASGFAWLLR</sequence>
<evidence type="ECO:0000313" key="7">
    <source>
        <dbReference type="Proteomes" id="UP000642938"/>
    </source>
</evidence>
<evidence type="ECO:0000259" key="5">
    <source>
        <dbReference type="SMART" id="SM00421"/>
    </source>
</evidence>
<dbReference type="InterPro" id="IPR000792">
    <property type="entry name" value="Tscrpt_reg_LuxR_C"/>
</dbReference>
<dbReference type="Gene3D" id="1.10.1740.10">
    <property type="match status" value="1"/>
</dbReference>
<dbReference type="InterPro" id="IPR007627">
    <property type="entry name" value="RNA_pol_sigma70_r2"/>
</dbReference>
<dbReference type="InterPro" id="IPR013325">
    <property type="entry name" value="RNA_pol_sigma_r2"/>
</dbReference>
<dbReference type="InterPro" id="IPR013249">
    <property type="entry name" value="RNA_pol_sigma70_r4_t2"/>
</dbReference>
<evidence type="ECO:0000256" key="1">
    <source>
        <dbReference type="ARBA" id="ARBA00010641"/>
    </source>
</evidence>
<dbReference type="NCBIfam" id="TIGR02985">
    <property type="entry name" value="Sig70_bacteroi1"/>
    <property type="match status" value="1"/>
</dbReference>
<dbReference type="EMBL" id="BMHZ01000001">
    <property type="protein sequence ID" value="GGG98473.1"/>
    <property type="molecule type" value="Genomic_DNA"/>
</dbReference>
<dbReference type="InterPro" id="IPR014284">
    <property type="entry name" value="RNA_pol_sigma-70_dom"/>
</dbReference>
<comment type="similarity">
    <text evidence="1">Belongs to the sigma-70 factor family. ECF subfamily.</text>
</comment>
<dbReference type="InterPro" id="IPR014327">
    <property type="entry name" value="RNA_pol_sigma70_bacteroid"/>
</dbReference>
<dbReference type="Gene3D" id="1.10.10.10">
    <property type="entry name" value="Winged helix-like DNA-binding domain superfamily/Winged helix DNA-binding domain"/>
    <property type="match status" value="1"/>
</dbReference>
<keyword evidence="3" id="KW-0731">Sigma factor</keyword>
<dbReference type="InterPro" id="IPR036388">
    <property type="entry name" value="WH-like_DNA-bd_sf"/>
</dbReference>
<keyword evidence="2" id="KW-0805">Transcription regulation</keyword>